<evidence type="ECO:0000259" key="2">
    <source>
        <dbReference type="PROSITE" id="PS51688"/>
    </source>
</evidence>
<feature type="domain" description="Peptidase S74" evidence="2">
    <location>
        <begin position="385"/>
        <end position="490"/>
    </location>
</feature>
<dbReference type="EMBL" id="BSXW01000510">
    <property type="protein sequence ID" value="GMF24282.1"/>
    <property type="molecule type" value="Genomic_DNA"/>
</dbReference>
<keyword evidence="4" id="KW-1185">Reference proteome</keyword>
<evidence type="ECO:0000313" key="3">
    <source>
        <dbReference type="EMBL" id="GMF24282.1"/>
    </source>
</evidence>
<comment type="caution">
    <text evidence="3">The sequence shown here is derived from an EMBL/GenBank/DDBJ whole genome shotgun (WGS) entry which is preliminary data.</text>
</comment>
<reference evidence="3" key="1">
    <citation type="submission" date="2023-04" db="EMBL/GenBank/DDBJ databases">
        <title>Phytophthora lilii NBRC 32176.</title>
        <authorList>
            <person name="Ichikawa N."/>
            <person name="Sato H."/>
            <person name="Tonouchi N."/>
        </authorList>
    </citation>
    <scope>NUCLEOTIDE SEQUENCE</scope>
    <source>
        <strain evidence="3">NBRC 32176</strain>
    </source>
</reference>
<sequence>MSGFIVKPSLIESGIYNPSNYIQAREYLTLESAEGIFAKLNDSRLTGLSVIQNVVAGTAEANKALVLDGNASIDGINQIQLISTKNPTLDSMMSDYQLCIRRYTTTNLERAAIAFNCTTTSNTVATPACTIGLQRTDSNGKGNFVVSLRPDNQQATALTDRLTITHAGATSINGTLTTNGIIKTASSSNDALQVEQLNASAHANIRFITTNNSCELGLRGSSDSNPNDFYLYSGNSYRLRMNTSGNFGIGTAPSGSRLTVDGQIKNITTSGSFGILAAESNGEGAFMGPNSASGCVFFGSTSTANRIGFWNGSEIMSIGANGCVSIGTTTLNYPLNIATSVSNYITTIHTSMFSNGFFSNQSNVTYNVGLRVNEAASAGAFVARSDRRIKKDITPVPYEMVDTFIEHVDPCLYRLKSDNSPNLGYITQDIIKAIGHGVITYEEEADDLPIEQEGDVENRLLMLQYTRICCLLHLEIKRLRQRITLNTVQIGYQRSISGKMGLCQSAPDVTSGSTIVDSVIVSNSRVHLVGDVVAIPIKDLRTDEASIIVVDRKTGFVRITRGPLHGKLSHDMIVNPDNDSKKEPSVSHMHRESYQL</sequence>
<organism evidence="3 4">
    <name type="scientific">Phytophthora lilii</name>
    <dbReference type="NCBI Taxonomy" id="2077276"/>
    <lineage>
        <taxon>Eukaryota</taxon>
        <taxon>Sar</taxon>
        <taxon>Stramenopiles</taxon>
        <taxon>Oomycota</taxon>
        <taxon>Peronosporomycetes</taxon>
        <taxon>Peronosporales</taxon>
        <taxon>Peronosporaceae</taxon>
        <taxon>Phytophthora</taxon>
    </lineage>
</organism>
<gene>
    <name evidence="3" type="ORF">Plil01_000992600</name>
</gene>
<dbReference type="AlphaFoldDB" id="A0A9W6U2R2"/>
<feature type="region of interest" description="Disordered" evidence="1">
    <location>
        <begin position="573"/>
        <end position="596"/>
    </location>
</feature>
<accession>A0A9W6U2R2</accession>
<dbReference type="InterPro" id="IPR030392">
    <property type="entry name" value="S74_ICA"/>
</dbReference>
<protein>
    <submittedName>
        <fullName evidence="3">Unnamed protein product</fullName>
    </submittedName>
</protein>
<dbReference type="Proteomes" id="UP001165083">
    <property type="component" value="Unassembled WGS sequence"/>
</dbReference>
<evidence type="ECO:0000256" key="1">
    <source>
        <dbReference type="SAM" id="MobiDB-lite"/>
    </source>
</evidence>
<name>A0A9W6U2R2_9STRA</name>
<proteinExistence type="predicted"/>
<evidence type="ECO:0000313" key="4">
    <source>
        <dbReference type="Proteomes" id="UP001165083"/>
    </source>
</evidence>
<feature type="compositionally biased region" description="Basic and acidic residues" evidence="1">
    <location>
        <begin position="578"/>
        <end position="596"/>
    </location>
</feature>
<dbReference type="Pfam" id="PF13884">
    <property type="entry name" value="Peptidase_S74"/>
    <property type="match status" value="1"/>
</dbReference>
<dbReference type="PROSITE" id="PS51688">
    <property type="entry name" value="ICA"/>
    <property type="match status" value="1"/>
</dbReference>